<evidence type="ECO:0000313" key="2">
    <source>
        <dbReference type="Proteomes" id="UP000030907"/>
    </source>
</evidence>
<dbReference type="Proteomes" id="UP000030907">
    <property type="component" value="Chromosome"/>
</dbReference>
<name>A0A0A7PEC4_9SPHN</name>
<reference evidence="1 2" key="1">
    <citation type="journal article" date="2015" name="Int. J. Syst. Evol. Microbiol.">
        <title>Description of Sphingopyxis fribergensis sp. nov. - a soil bacterium with the ability to degrade styrene and phenylacetic acid.</title>
        <authorList>
            <person name="Oelschlagel M."/>
            <person name="Ruckert C."/>
            <person name="Kalinowski J."/>
            <person name="Schmidt G."/>
            <person name="Schlomann M."/>
            <person name="Tischler D."/>
        </authorList>
    </citation>
    <scope>NUCLEOTIDE SEQUENCE [LARGE SCALE GENOMIC DNA]</scope>
    <source>
        <strain evidence="1 2">Kp5.2</strain>
    </source>
</reference>
<dbReference type="AlphaFoldDB" id="A0A0A7PEC4"/>
<gene>
    <name evidence="1" type="ORF">SKP52_03170</name>
</gene>
<dbReference type="RefSeq" id="WP_039571631.1">
    <property type="nucleotide sequence ID" value="NZ_CP009122.1"/>
</dbReference>
<sequence>MERSLLQRIEAFLKETAMPPSVFGRDAVRDPRLVSDLRGGREPGRDVIRRSEHFMNKWRADRRAGTVIPGGDRRTRAMRHLRKGARA</sequence>
<dbReference type="KEGG" id="sphk:SKP52_03170"/>
<dbReference type="EMBL" id="CP009122">
    <property type="protein sequence ID" value="AJA07563.1"/>
    <property type="molecule type" value="Genomic_DNA"/>
</dbReference>
<accession>A0A0A7PEC4</accession>
<dbReference type="HOGENOM" id="CLU_190763_0_0_5"/>
<dbReference type="STRING" id="1515612.SKP52_03170"/>
<keyword evidence="2" id="KW-1185">Reference proteome</keyword>
<organism evidence="1 2">
    <name type="scientific">Sphingopyxis fribergensis</name>
    <dbReference type="NCBI Taxonomy" id="1515612"/>
    <lineage>
        <taxon>Bacteria</taxon>
        <taxon>Pseudomonadati</taxon>
        <taxon>Pseudomonadota</taxon>
        <taxon>Alphaproteobacteria</taxon>
        <taxon>Sphingomonadales</taxon>
        <taxon>Sphingomonadaceae</taxon>
        <taxon>Sphingopyxis</taxon>
    </lineage>
</organism>
<dbReference type="OrthoDB" id="7376075at2"/>
<protein>
    <submittedName>
        <fullName evidence="1">Uncharacterized protein</fullName>
    </submittedName>
</protein>
<evidence type="ECO:0000313" key="1">
    <source>
        <dbReference type="EMBL" id="AJA07563.1"/>
    </source>
</evidence>
<proteinExistence type="predicted"/>